<keyword evidence="12" id="KW-1185">Reference proteome</keyword>
<keyword evidence="10" id="KW-0732">Signal</keyword>
<organism evidence="11 12">
    <name type="scientific">Elsinoe ampelina</name>
    <dbReference type="NCBI Taxonomy" id="302913"/>
    <lineage>
        <taxon>Eukaryota</taxon>
        <taxon>Fungi</taxon>
        <taxon>Dikarya</taxon>
        <taxon>Ascomycota</taxon>
        <taxon>Pezizomycotina</taxon>
        <taxon>Dothideomycetes</taxon>
        <taxon>Dothideomycetidae</taxon>
        <taxon>Myriangiales</taxon>
        <taxon>Elsinoaceae</taxon>
        <taxon>Elsinoe</taxon>
    </lineage>
</organism>
<keyword evidence="5" id="KW-0325">Glycoprotein</keyword>
<sequence length="494" mass="52741">MASYLLSASLLLGAVSAQGLLNTVQEEHPKITTYRCTKAGGCVAKQNSIVLDAGSHNIRQRDAPSLGCGNWGSGPNATVCPDAATCAQNCVMDGLTVSDYAALGVKTTGDSLYLDMYRDSDLSSLSPRVYLLAEDEKSYEMLKLTGNEFTFTVNGPKLPCGMNSALYLSEMEADGGRSELNPGGASYGTGYCDAQCYTTPFINGEGNIAASGLCCNEMDIWEANSRATHIAPHPCNQTGLYAGNPAESAFDGICDKNGCGHNPARLGAKNYYGYGKNVDTNKPITVVTQFPADASGKLVGYRRLYIQDGKQINSVKTIPYFESFEDDFCESVGSTRYMDLGATEQMGNALTRGMVLALSIWADEGGFMNWLDSGDAGPCNATEGDPKIIRQVQPDTEVTFSAFKWGEIGSTYTTAKPPTNKCAADDCLRAFRANTIKGRLEESQKFCKTYTAYPEVSPSALPKYAQDACKGDSVVRASSACSCLPAATPGPKPY</sequence>
<gene>
    <name evidence="11" type="ORF">BDZ85DRAFT_298506</name>
</gene>
<dbReference type="EC" id="3.2.1.-" evidence="9"/>
<dbReference type="PANTHER" id="PTHR33753">
    <property type="entry name" value="1,4-BETA-D-GLUCAN CELLOBIOHYDROLASE B"/>
    <property type="match status" value="1"/>
</dbReference>
<evidence type="ECO:0000256" key="3">
    <source>
        <dbReference type="ARBA" id="ARBA00022801"/>
    </source>
</evidence>
<keyword evidence="7 9" id="KW-0326">Glycosidase</keyword>
<keyword evidence="4 9" id="KW-0136">Cellulose degradation</keyword>
<evidence type="ECO:0000256" key="10">
    <source>
        <dbReference type="SAM" id="SignalP"/>
    </source>
</evidence>
<evidence type="ECO:0000256" key="8">
    <source>
        <dbReference type="ARBA" id="ARBA00023326"/>
    </source>
</evidence>
<evidence type="ECO:0000256" key="9">
    <source>
        <dbReference type="RuleBase" id="RU361164"/>
    </source>
</evidence>
<evidence type="ECO:0000256" key="5">
    <source>
        <dbReference type="ARBA" id="ARBA00023180"/>
    </source>
</evidence>
<proteinExistence type="inferred from homology"/>
<name>A0A6A6G2K5_9PEZI</name>
<dbReference type="GO" id="GO:0030245">
    <property type="term" value="P:cellulose catabolic process"/>
    <property type="evidence" value="ECO:0007669"/>
    <property type="project" value="UniProtKB-KW"/>
</dbReference>
<keyword evidence="6" id="KW-0119">Carbohydrate metabolism</keyword>
<dbReference type="OrthoDB" id="412382at2759"/>
<reference evidence="12" key="1">
    <citation type="journal article" date="2020" name="Stud. Mycol.">
        <title>101 Dothideomycetes genomes: A test case for predicting lifestyles and emergence of pathogens.</title>
        <authorList>
            <person name="Haridas S."/>
            <person name="Albert R."/>
            <person name="Binder M."/>
            <person name="Bloem J."/>
            <person name="LaButti K."/>
            <person name="Salamov A."/>
            <person name="Andreopoulos B."/>
            <person name="Baker S."/>
            <person name="Barry K."/>
            <person name="Bills G."/>
            <person name="Bluhm B."/>
            <person name="Cannon C."/>
            <person name="Castanera R."/>
            <person name="Culley D."/>
            <person name="Daum C."/>
            <person name="Ezra D."/>
            <person name="Gonzalez J."/>
            <person name="Henrissat B."/>
            <person name="Kuo A."/>
            <person name="Liang C."/>
            <person name="Lipzen A."/>
            <person name="Lutzoni F."/>
            <person name="Magnuson J."/>
            <person name="Mondo S."/>
            <person name="Nolan M."/>
            <person name="Ohm R."/>
            <person name="Pangilinan J."/>
            <person name="Park H.-J."/>
            <person name="Ramirez L."/>
            <person name="Alfaro M."/>
            <person name="Sun H."/>
            <person name="Tritt A."/>
            <person name="Yoshinaga Y."/>
            <person name="Zwiers L.-H."/>
            <person name="Turgeon B."/>
            <person name="Goodwin S."/>
            <person name="Spatafora J."/>
            <person name="Crous P."/>
            <person name="Grigoriev I."/>
        </authorList>
    </citation>
    <scope>NUCLEOTIDE SEQUENCE [LARGE SCALE GENOMIC DNA]</scope>
    <source>
        <strain evidence="12">CECT 20119</strain>
    </source>
</reference>
<evidence type="ECO:0000256" key="6">
    <source>
        <dbReference type="ARBA" id="ARBA00023277"/>
    </source>
</evidence>
<keyword evidence="3 9" id="KW-0378">Hydrolase</keyword>
<dbReference type="CDD" id="cd07999">
    <property type="entry name" value="GH7_CBH_EG"/>
    <property type="match status" value="1"/>
</dbReference>
<accession>A0A6A6G2K5</accession>
<evidence type="ECO:0000256" key="2">
    <source>
        <dbReference type="ARBA" id="ARBA00006044"/>
    </source>
</evidence>
<dbReference type="EMBL" id="ML992514">
    <property type="protein sequence ID" value="KAF2219976.1"/>
    <property type="molecule type" value="Genomic_DNA"/>
</dbReference>
<dbReference type="PRINTS" id="PR00734">
    <property type="entry name" value="GLHYDRLASE7"/>
</dbReference>
<evidence type="ECO:0000256" key="7">
    <source>
        <dbReference type="ARBA" id="ARBA00023295"/>
    </source>
</evidence>
<dbReference type="GO" id="GO:0030246">
    <property type="term" value="F:carbohydrate binding"/>
    <property type="evidence" value="ECO:0007669"/>
    <property type="project" value="UniProtKB-KW"/>
</dbReference>
<comment type="catalytic activity">
    <reaction evidence="1">
        <text>Endohydrolysis of (1-&gt;4)-beta-D-glucosidic linkages in cellulose, lichenin and cereal beta-D-glucans.</text>
        <dbReference type="EC" id="3.2.1.4"/>
    </reaction>
</comment>
<dbReference type="InterPro" id="IPR013320">
    <property type="entry name" value="ConA-like_dom_sf"/>
</dbReference>
<dbReference type="AlphaFoldDB" id="A0A6A6G2K5"/>
<evidence type="ECO:0000313" key="11">
    <source>
        <dbReference type="EMBL" id="KAF2219976.1"/>
    </source>
</evidence>
<evidence type="ECO:0000256" key="1">
    <source>
        <dbReference type="ARBA" id="ARBA00000966"/>
    </source>
</evidence>
<dbReference type="InterPro" id="IPR001722">
    <property type="entry name" value="Glyco_hydro_7"/>
</dbReference>
<keyword evidence="11" id="KW-0430">Lectin</keyword>
<feature type="chain" id="PRO_5025411952" description="Glucanase" evidence="10">
    <location>
        <begin position="18"/>
        <end position="494"/>
    </location>
</feature>
<keyword evidence="8 9" id="KW-0624">Polysaccharide degradation</keyword>
<evidence type="ECO:0000256" key="4">
    <source>
        <dbReference type="ARBA" id="ARBA00023001"/>
    </source>
</evidence>
<dbReference type="Gene3D" id="2.70.100.10">
    <property type="entry name" value="Glycoside hydrolase, family 7, domain"/>
    <property type="match status" value="1"/>
</dbReference>
<dbReference type="InterPro" id="IPR037019">
    <property type="entry name" value="Glyco_hydro_7_sf"/>
</dbReference>
<dbReference type="GO" id="GO:0008810">
    <property type="term" value="F:cellulase activity"/>
    <property type="evidence" value="ECO:0007669"/>
    <property type="project" value="UniProtKB-EC"/>
</dbReference>
<dbReference type="Proteomes" id="UP000799538">
    <property type="component" value="Unassembled WGS sequence"/>
</dbReference>
<dbReference type="PANTHER" id="PTHR33753:SF1">
    <property type="entry name" value="ENDO-BETA-1,4-GLUCANASE CELB"/>
    <property type="match status" value="1"/>
</dbReference>
<dbReference type="Pfam" id="PF00840">
    <property type="entry name" value="Glyco_hydro_7"/>
    <property type="match status" value="1"/>
</dbReference>
<dbReference type="SUPFAM" id="SSF49899">
    <property type="entry name" value="Concanavalin A-like lectins/glucanases"/>
    <property type="match status" value="1"/>
</dbReference>
<protein>
    <recommendedName>
        <fullName evidence="9">Glucanase</fullName>
        <ecNumber evidence="9">3.2.1.-</ecNumber>
    </recommendedName>
</protein>
<feature type="signal peptide" evidence="10">
    <location>
        <begin position="1"/>
        <end position="17"/>
    </location>
</feature>
<evidence type="ECO:0000313" key="12">
    <source>
        <dbReference type="Proteomes" id="UP000799538"/>
    </source>
</evidence>
<comment type="similarity">
    <text evidence="2 9">Belongs to the glycosyl hydrolase 7 (cellulase C) family.</text>
</comment>